<protein>
    <submittedName>
        <fullName evidence="2">Uncharacterized protein</fullName>
    </submittedName>
</protein>
<sequence length="229" mass="24560">MRGILPGTFLLPKPAPQAHPPSKKGHPHPPPLHLTHPCQIHCTPKTSTSVPTLAPHPTPFQAPIPAPILDPTPAPTPTKPLSPIISMPPTPKAQQTHHHHKPHHTVIPRHTTKPSFIPKGLYRTDLTDAGEFVSPNPLHQCHPPKAPQPKAPQPAAQQPLPSLGSAGFVPSSSSLQAQHTSGFAWPAFTKGLAPIALDFFNFLLSGYSFSENLLQCLPGLLSFITSLTQ</sequence>
<proteinExistence type="predicted"/>
<name>A0A5B7GL38_PORTR</name>
<gene>
    <name evidence="2" type="ORF">E2C01_051663</name>
</gene>
<evidence type="ECO:0000313" key="2">
    <source>
        <dbReference type="EMBL" id="MPC57678.1"/>
    </source>
</evidence>
<feature type="compositionally biased region" description="Basic residues" evidence="1">
    <location>
        <begin position="95"/>
        <end position="112"/>
    </location>
</feature>
<reference evidence="2 3" key="1">
    <citation type="submission" date="2019-05" db="EMBL/GenBank/DDBJ databases">
        <title>Another draft genome of Portunus trituberculatus and its Hox gene families provides insights of decapod evolution.</title>
        <authorList>
            <person name="Jeong J.-H."/>
            <person name="Song I."/>
            <person name="Kim S."/>
            <person name="Choi T."/>
            <person name="Kim D."/>
            <person name="Ryu S."/>
            <person name="Kim W."/>
        </authorList>
    </citation>
    <scope>NUCLEOTIDE SEQUENCE [LARGE SCALE GENOMIC DNA]</scope>
    <source>
        <tissue evidence="2">Muscle</tissue>
    </source>
</reference>
<feature type="region of interest" description="Disordered" evidence="1">
    <location>
        <begin position="132"/>
        <end position="171"/>
    </location>
</feature>
<feature type="region of interest" description="Disordered" evidence="1">
    <location>
        <begin position="1"/>
        <end position="40"/>
    </location>
</feature>
<organism evidence="2 3">
    <name type="scientific">Portunus trituberculatus</name>
    <name type="common">Swimming crab</name>
    <name type="synonym">Neptunus trituberculatus</name>
    <dbReference type="NCBI Taxonomy" id="210409"/>
    <lineage>
        <taxon>Eukaryota</taxon>
        <taxon>Metazoa</taxon>
        <taxon>Ecdysozoa</taxon>
        <taxon>Arthropoda</taxon>
        <taxon>Crustacea</taxon>
        <taxon>Multicrustacea</taxon>
        <taxon>Malacostraca</taxon>
        <taxon>Eumalacostraca</taxon>
        <taxon>Eucarida</taxon>
        <taxon>Decapoda</taxon>
        <taxon>Pleocyemata</taxon>
        <taxon>Brachyura</taxon>
        <taxon>Eubrachyura</taxon>
        <taxon>Portunoidea</taxon>
        <taxon>Portunidae</taxon>
        <taxon>Portuninae</taxon>
        <taxon>Portunus</taxon>
    </lineage>
</organism>
<comment type="caution">
    <text evidence="2">The sequence shown here is derived from an EMBL/GenBank/DDBJ whole genome shotgun (WGS) entry which is preliminary data.</text>
</comment>
<feature type="compositionally biased region" description="Pro residues" evidence="1">
    <location>
        <begin position="59"/>
        <end position="91"/>
    </location>
</feature>
<evidence type="ECO:0000313" key="3">
    <source>
        <dbReference type="Proteomes" id="UP000324222"/>
    </source>
</evidence>
<dbReference type="EMBL" id="VSRR010014986">
    <property type="protein sequence ID" value="MPC57678.1"/>
    <property type="molecule type" value="Genomic_DNA"/>
</dbReference>
<evidence type="ECO:0000256" key="1">
    <source>
        <dbReference type="SAM" id="MobiDB-lite"/>
    </source>
</evidence>
<dbReference type="AlphaFoldDB" id="A0A5B7GL38"/>
<feature type="region of interest" description="Disordered" evidence="1">
    <location>
        <begin position="59"/>
        <end position="114"/>
    </location>
</feature>
<accession>A0A5B7GL38</accession>
<keyword evidence="3" id="KW-1185">Reference proteome</keyword>
<dbReference type="Proteomes" id="UP000324222">
    <property type="component" value="Unassembled WGS sequence"/>
</dbReference>